<comment type="caution">
    <text evidence="2">The sequence shown here is derived from an EMBL/GenBank/DDBJ whole genome shotgun (WGS) entry which is preliminary data.</text>
</comment>
<name>A0A2G9WQN5_9HYPH</name>
<dbReference type="Gene3D" id="3.40.50.11200">
    <property type="match status" value="1"/>
</dbReference>
<evidence type="ECO:0000313" key="2">
    <source>
        <dbReference type="EMBL" id="PIO97031.1"/>
    </source>
</evidence>
<dbReference type="InterPro" id="IPR036490">
    <property type="entry name" value="ThsB_TIR-like_sf"/>
</dbReference>
<protein>
    <recommendedName>
        <fullName evidence="1">Thoeris protein ThsB TIR-like domain-containing protein</fullName>
    </recommendedName>
</protein>
<reference evidence="2 3" key="1">
    <citation type="submission" date="2017-08" db="EMBL/GenBank/DDBJ databases">
        <title>Pleomorphomonas carboxidotrophicus sp. nov., a new mesophilic hydrogenogenic carboxidotroph.</title>
        <authorList>
            <person name="Esquivel-Elizondo S."/>
            <person name="Krajmalnik-Brown R."/>
            <person name="Maldonado J."/>
        </authorList>
    </citation>
    <scope>NUCLEOTIDE SEQUENCE [LARGE SCALE GENOMIC DNA]</scope>
    <source>
        <strain evidence="2 3">SVCO-16</strain>
    </source>
</reference>
<keyword evidence="3" id="KW-1185">Reference proteome</keyword>
<evidence type="ECO:0000259" key="1">
    <source>
        <dbReference type="Pfam" id="PF08937"/>
    </source>
</evidence>
<evidence type="ECO:0000313" key="3">
    <source>
        <dbReference type="Proteomes" id="UP000231070"/>
    </source>
</evidence>
<sequence>MRRTFFSFHYQPDVTRAYVVRNSWVVKPAEQQPNGFFDASVFEASRKESEDALKRFLREGVENTSVTCVLAGSKTSERRWVRYEIARSVIKGNGILTVYIHGIKNMDGYTASKGEDPLASMGVYKANDGIYLAERIGGEWKKYADYTLAIPTGVLWFPAPTSNTVVKLSDHCLAYDYAGQDGHKNIGGWIETAANIAGR</sequence>
<organism evidence="2 3">
    <name type="scientific">Pleomorphomonas carboxyditropha</name>
    <dbReference type="NCBI Taxonomy" id="2023338"/>
    <lineage>
        <taxon>Bacteria</taxon>
        <taxon>Pseudomonadati</taxon>
        <taxon>Pseudomonadota</taxon>
        <taxon>Alphaproteobacteria</taxon>
        <taxon>Hyphomicrobiales</taxon>
        <taxon>Pleomorphomonadaceae</taxon>
        <taxon>Pleomorphomonas</taxon>
    </lineage>
</organism>
<dbReference type="Proteomes" id="UP000231070">
    <property type="component" value="Unassembled WGS sequence"/>
</dbReference>
<feature type="domain" description="Thoeris protein ThsB TIR-like" evidence="1">
    <location>
        <begin position="5"/>
        <end position="103"/>
    </location>
</feature>
<dbReference type="OrthoDB" id="9811746at2"/>
<dbReference type="InterPro" id="IPR015032">
    <property type="entry name" value="ThsB__TIR-like_domain"/>
</dbReference>
<dbReference type="Pfam" id="PF08937">
    <property type="entry name" value="ThsB_TIR"/>
    <property type="match status" value="1"/>
</dbReference>
<dbReference type="SUPFAM" id="SSF52206">
    <property type="entry name" value="Hypothetical protein MTH538"/>
    <property type="match status" value="1"/>
</dbReference>
<proteinExistence type="predicted"/>
<accession>A0A2G9WQN5</accession>
<gene>
    <name evidence="2" type="ORF">CJ014_22285</name>
</gene>
<dbReference type="AlphaFoldDB" id="A0A2G9WQN5"/>
<dbReference type="EMBL" id="NQVN01000022">
    <property type="protein sequence ID" value="PIO97031.1"/>
    <property type="molecule type" value="Genomic_DNA"/>
</dbReference>
<dbReference type="RefSeq" id="WP_100082712.1">
    <property type="nucleotide sequence ID" value="NZ_NQVN01000022.1"/>
</dbReference>